<dbReference type="GO" id="GO:0030154">
    <property type="term" value="P:cell differentiation"/>
    <property type="evidence" value="ECO:0007669"/>
    <property type="project" value="TreeGrafter"/>
</dbReference>
<dbReference type="PROSITE" id="PS50061">
    <property type="entry name" value="ETS_DOMAIN_3"/>
    <property type="match status" value="1"/>
</dbReference>
<dbReference type="Proteomes" id="UP000694866">
    <property type="component" value="Unplaced"/>
</dbReference>
<feature type="compositionally biased region" description="Basic residues" evidence="6">
    <location>
        <begin position="477"/>
        <end position="494"/>
    </location>
</feature>
<gene>
    <name evidence="9" type="primary">LOC105263643</name>
</gene>
<evidence type="ECO:0000256" key="6">
    <source>
        <dbReference type="SAM" id="MobiDB-lite"/>
    </source>
</evidence>
<accession>A0A9R1SW58</accession>
<protein>
    <submittedName>
        <fullName evidence="9">ETS-like protein pointed, isoform P2/D</fullName>
    </submittedName>
</protein>
<dbReference type="Pfam" id="PF00178">
    <property type="entry name" value="Ets"/>
    <property type="match status" value="1"/>
</dbReference>
<dbReference type="GO" id="GO:0000981">
    <property type="term" value="F:DNA-binding transcription factor activity, RNA polymerase II-specific"/>
    <property type="evidence" value="ECO:0007669"/>
    <property type="project" value="TreeGrafter"/>
</dbReference>
<evidence type="ECO:0000256" key="2">
    <source>
        <dbReference type="ARBA" id="ARBA00005562"/>
    </source>
</evidence>
<dbReference type="SUPFAM" id="SSF46785">
    <property type="entry name" value="Winged helix' DNA-binding domain"/>
    <property type="match status" value="1"/>
</dbReference>
<dbReference type="PROSITE" id="PS00346">
    <property type="entry name" value="ETS_DOMAIN_2"/>
    <property type="match status" value="1"/>
</dbReference>
<dbReference type="KEGG" id="fas:105263643"/>
<evidence type="ECO:0000313" key="9">
    <source>
        <dbReference type="RefSeq" id="XP_011298270.1"/>
    </source>
</evidence>
<dbReference type="FunFam" id="1.10.10.10:FF:000121">
    <property type="entry name" value="ETS translocation variant 5"/>
    <property type="match status" value="1"/>
</dbReference>
<dbReference type="PANTHER" id="PTHR11849:SF282">
    <property type="entry name" value="ETV5-RELATED PROTEIN ETS96B"/>
    <property type="match status" value="1"/>
</dbReference>
<keyword evidence="4 5" id="KW-0539">Nucleus</keyword>
<dbReference type="GO" id="GO:0043565">
    <property type="term" value="F:sequence-specific DNA binding"/>
    <property type="evidence" value="ECO:0007669"/>
    <property type="project" value="InterPro"/>
</dbReference>
<evidence type="ECO:0000256" key="5">
    <source>
        <dbReference type="RuleBase" id="RU004019"/>
    </source>
</evidence>
<dbReference type="GeneID" id="105263643"/>
<evidence type="ECO:0000256" key="4">
    <source>
        <dbReference type="ARBA" id="ARBA00023242"/>
    </source>
</evidence>
<dbReference type="PROSITE" id="PS00345">
    <property type="entry name" value="ETS_DOMAIN_1"/>
    <property type="match status" value="1"/>
</dbReference>
<keyword evidence="8" id="KW-1185">Reference proteome</keyword>
<name>A0A9R1SW58_9HYME</name>
<feature type="region of interest" description="Disordered" evidence="6">
    <location>
        <begin position="93"/>
        <end position="169"/>
    </location>
</feature>
<feature type="compositionally biased region" description="Low complexity" evidence="6">
    <location>
        <begin position="192"/>
        <end position="205"/>
    </location>
</feature>
<keyword evidence="3 5" id="KW-0238">DNA-binding</keyword>
<dbReference type="InterPro" id="IPR036388">
    <property type="entry name" value="WH-like_DNA-bd_sf"/>
</dbReference>
<dbReference type="CTD" id="42952"/>
<dbReference type="RefSeq" id="XP_011298270.1">
    <property type="nucleotide sequence ID" value="XM_011299968.1"/>
</dbReference>
<dbReference type="AlphaFoldDB" id="A0A9R1SW58"/>
<proteinExistence type="inferred from homology"/>
<feature type="region of interest" description="Disordered" evidence="6">
    <location>
        <begin position="181"/>
        <end position="279"/>
    </location>
</feature>
<dbReference type="SMART" id="SM00413">
    <property type="entry name" value="ETS"/>
    <property type="match status" value="1"/>
</dbReference>
<evidence type="ECO:0000256" key="1">
    <source>
        <dbReference type="ARBA" id="ARBA00004123"/>
    </source>
</evidence>
<feature type="compositionally biased region" description="Polar residues" evidence="6">
    <location>
        <begin position="251"/>
        <end position="274"/>
    </location>
</feature>
<dbReference type="PRINTS" id="PR00454">
    <property type="entry name" value="ETSDOMAIN"/>
</dbReference>
<dbReference type="OrthoDB" id="10067219at2759"/>
<evidence type="ECO:0000256" key="3">
    <source>
        <dbReference type="ARBA" id="ARBA00023125"/>
    </source>
</evidence>
<dbReference type="Gene3D" id="1.10.10.10">
    <property type="entry name" value="Winged helix-like DNA-binding domain superfamily/Winged helix DNA-binding domain"/>
    <property type="match status" value="1"/>
</dbReference>
<feature type="domain" description="ETS" evidence="7">
    <location>
        <begin position="305"/>
        <end position="385"/>
    </location>
</feature>
<organism evidence="8 9">
    <name type="scientific">Fopius arisanus</name>
    <dbReference type="NCBI Taxonomy" id="64838"/>
    <lineage>
        <taxon>Eukaryota</taxon>
        <taxon>Metazoa</taxon>
        <taxon>Ecdysozoa</taxon>
        <taxon>Arthropoda</taxon>
        <taxon>Hexapoda</taxon>
        <taxon>Insecta</taxon>
        <taxon>Pterygota</taxon>
        <taxon>Neoptera</taxon>
        <taxon>Endopterygota</taxon>
        <taxon>Hymenoptera</taxon>
        <taxon>Apocrita</taxon>
        <taxon>Ichneumonoidea</taxon>
        <taxon>Braconidae</taxon>
        <taxon>Opiinae</taxon>
        <taxon>Fopius</taxon>
    </lineage>
</organism>
<feature type="compositionally biased region" description="Basic and acidic residues" evidence="6">
    <location>
        <begin position="137"/>
        <end position="147"/>
    </location>
</feature>
<comment type="subcellular location">
    <subcellularLocation>
        <location evidence="1 5">Nucleus</location>
    </subcellularLocation>
</comment>
<dbReference type="InterPro" id="IPR000418">
    <property type="entry name" value="Ets_dom"/>
</dbReference>
<evidence type="ECO:0000259" key="7">
    <source>
        <dbReference type="PROSITE" id="PS50061"/>
    </source>
</evidence>
<feature type="region of interest" description="Disordered" evidence="6">
    <location>
        <begin position="470"/>
        <end position="498"/>
    </location>
</feature>
<dbReference type="InterPro" id="IPR036390">
    <property type="entry name" value="WH_DNA-bd_sf"/>
</dbReference>
<feature type="compositionally biased region" description="Polar residues" evidence="6">
    <location>
        <begin position="119"/>
        <end position="129"/>
    </location>
</feature>
<dbReference type="GO" id="GO:0005634">
    <property type="term" value="C:nucleus"/>
    <property type="evidence" value="ECO:0007669"/>
    <property type="project" value="UniProtKB-SubCell"/>
</dbReference>
<dbReference type="InterPro" id="IPR046328">
    <property type="entry name" value="ETS_fam"/>
</dbReference>
<sequence length="591" mass="65836">MELKINDTNEGFPRLTESVHPGLNPNYCSAYPVNHTPSDKSHHSSLYPTPEFRQEHWLQDGSSCETEDSEQYVPEFQHISGVKQEVNCRRNSEEYHPQYPGNPGQNYVDLSPATPVNCFASNSKLSPRSNEPPESIAVKEEPTDRGYGEPTTVTNLSSPTSQDASSGESLIYQRQQQYTTNLLNQRERRDSPTSSRPASASSATSQWPQVQPSAAASTESSFLTRQESWSTDYSKRSTTPTWTELGAQPDARTSSWERQGSCYQKRNSPTTSWNADYIKRPPSSTGLTSWSDVASGYQQQRRGSLQLWQFLVALLDDPANAPCIAWTGRGMEFKLIEPEEVARRWGVQKNRPAMNYDKLSRSLRYYYEKGIMQKVAGERYVYKFVCDPEALFNMAYGAGGSTLSGETQGNVIRSHSGAVKSSSIPNETNDTKHPTGYGDAVLAMYSNTAAVYGSSSLHHLHQYLGTNEGFKTPPSRYHPHHSHQYPSNHSHHYHPSSSPYPDPFANYSRLTSHELPLDIRTQDAVRSGYAHEEISTRAKDSSGVVSFESAQRTQLPIATTNTQTTTILESTTGSKIEPVSYTCLGVDSCVC</sequence>
<feature type="compositionally biased region" description="Polar residues" evidence="6">
    <location>
        <begin position="206"/>
        <end position="242"/>
    </location>
</feature>
<evidence type="ECO:0000313" key="8">
    <source>
        <dbReference type="Proteomes" id="UP000694866"/>
    </source>
</evidence>
<feature type="compositionally biased region" description="Polar residues" evidence="6">
    <location>
        <begin position="151"/>
        <end position="169"/>
    </location>
</feature>
<dbReference type="PANTHER" id="PTHR11849">
    <property type="entry name" value="ETS"/>
    <property type="match status" value="1"/>
</dbReference>
<reference evidence="9" key="1">
    <citation type="submission" date="2025-08" db="UniProtKB">
        <authorList>
            <consortium name="RefSeq"/>
        </authorList>
    </citation>
    <scope>IDENTIFICATION</scope>
    <source>
        <strain evidence="9">USDA-PBARC FA_bdor</strain>
        <tissue evidence="9">Whole organism</tissue>
    </source>
</reference>
<comment type="similarity">
    <text evidence="2 5">Belongs to the ETS family.</text>
</comment>